<reference evidence="3" key="1">
    <citation type="submission" date="2024-04" db="EMBL/GenBank/DDBJ databases">
        <title>Phylogenomic analyses of a clade within the roseobacter group suggest taxonomic reassignments of species of the genera Aestuariivita, Citreicella, Loktanella, Nautella, Pelagibaca, Ruegeria, Thalassobius, Thiobacimonas and Tropicibacter, and the proposal o.</title>
        <authorList>
            <person name="Jeon C.O."/>
        </authorList>
    </citation>
    <scope>NUCLEOTIDE SEQUENCE [LARGE SCALE GENOMIC DNA]</scope>
    <source>
        <strain evidence="3">BS5-3</strain>
    </source>
</reference>
<accession>A0ABZ2V9S6</accession>
<sequence>MRSFGASLILTTLSTTVWAQSTPVEPTFLFGHDIGIASISADTNFFFVVSDRVSDGCWLNADRALSMAKREFLDAGYTNIVEEYPFGVIVRMSATGYATSEYQCAAYVDFDIGITDTDRRTFDLNEWVIVSEKSSFELGAILTGPKTDMSDRINDTFAGYIDEFIVNIQQEKNRLRQAIYEQSVGDEAKAEFLNSVVRQ</sequence>
<protein>
    <recommendedName>
        <fullName evidence="4">DUF4468 domain-containing protein</fullName>
    </recommendedName>
</protein>
<keyword evidence="3" id="KW-1185">Reference proteome</keyword>
<name>A0ABZ2V9S6_9RHOB</name>
<keyword evidence="1" id="KW-0732">Signal</keyword>
<dbReference type="EMBL" id="CP150951">
    <property type="protein sequence ID" value="WZC50859.1"/>
    <property type="molecule type" value="Genomic_DNA"/>
</dbReference>
<dbReference type="Proteomes" id="UP001440612">
    <property type="component" value="Chromosome"/>
</dbReference>
<evidence type="ECO:0000313" key="3">
    <source>
        <dbReference type="Proteomes" id="UP001440612"/>
    </source>
</evidence>
<gene>
    <name evidence="2" type="ORF">AABB29_09735</name>
</gene>
<evidence type="ECO:0000256" key="1">
    <source>
        <dbReference type="SAM" id="SignalP"/>
    </source>
</evidence>
<dbReference type="RefSeq" id="WP_341368956.1">
    <property type="nucleotide sequence ID" value="NZ_CP150951.2"/>
</dbReference>
<feature type="signal peptide" evidence="1">
    <location>
        <begin position="1"/>
        <end position="19"/>
    </location>
</feature>
<evidence type="ECO:0000313" key="2">
    <source>
        <dbReference type="EMBL" id="WZC50859.1"/>
    </source>
</evidence>
<evidence type="ECO:0008006" key="4">
    <source>
        <dbReference type="Google" id="ProtNLM"/>
    </source>
</evidence>
<organism evidence="2 3">
    <name type="scientific">Yoonia phaeophyticola</name>
    <dbReference type="NCBI Taxonomy" id="3137369"/>
    <lineage>
        <taxon>Bacteria</taxon>
        <taxon>Pseudomonadati</taxon>
        <taxon>Pseudomonadota</taxon>
        <taxon>Alphaproteobacteria</taxon>
        <taxon>Rhodobacterales</taxon>
        <taxon>Paracoccaceae</taxon>
        <taxon>Yoonia</taxon>
    </lineage>
</organism>
<proteinExistence type="predicted"/>
<feature type="chain" id="PRO_5045349219" description="DUF4468 domain-containing protein" evidence="1">
    <location>
        <begin position="20"/>
        <end position="199"/>
    </location>
</feature>